<keyword evidence="1" id="KW-1133">Transmembrane helix</keyword>
<comment type="caution">
    <text evidence="3">The sequence shown here is derived from an EMBL/GenBank/DDBJ whole genome shotgun (WGS) entry which is preliminary data.</text>
</comment>
<evidence type="ECO:0000313" key="4">
    <source>
        <dbReference type="Proteomes" id="UP000004508"/>
    </source>
</evidence>
<accession>D6U8N3</accession>
<feature type="transmembrane region" description="Helical" evidence="1">
    <location>
        <begin position="146"/>
        <end position="166"/>
    </location>
</feature>
<dbReference type="STRING" id="485913.Krac_0071"/>
<protein>
    <recommendedName>
        <fullName evidence="5">TrbL/VirB6 plasmid conjugal transfer protein</fullName>
    </recommendedName>
</protein>
<keyword evidence="4" id="KW-1185">Reference proteome</keyword>
<name>D6U8N3_KTERA</name>
<dbReference type="OrthoDB" id="10009533at2"/>
<evidence type="ECO:0000313" key="3">
    <source>
        <dbReference type="EMBL" id="EFH79593.1"/>
    </source>
</evidence>
<keyword evidence="2" id="KW-0732">Signal</keyword>
<sequence>MFYYWRSTPPSFRRVVLSVLCACLLLLILAPSVASPAEAASTAHSTSITSTVQTHSNHLQQAQDEGCGAMQWLCDGIKQTFNQAWLDAVTKVAVAINKWTLDQVKSVGRVVYTTPPEMTYQFPPHQSAKYGPSKESPIESIYNDNLVIAEGLLTIALLWAAIRLMLSGTGRWIVYARIVDILPRVVLGYLAANFSLQFMTLLITGNNAICSIYAPTFTGGNIHAAWFNYQLFDSAAKTDIFIAWLTVVYSVLTLCLLVFAYLRMAGIIVLLVTAPLWMIMWIAPQTQSIARRCMAAAIVLIFTQAIQVIIMGLSTDMLAVLSEGKSGLANYLIAIAINAVILMIPRWTISWINVPTDGGMGKIASAIASMAAG</sequence>
<dbReference type="RefSeq" id="WP_007923543.1">
    <property type="nucleotide sequence ID" value="NZ_ADVG01000006.1"/>
</dbReference>
<evidence type="ECO:0000256" key="2">
    <source>
        <dbReference type="SAM" id="SignalP"/>
    </source>
</evidence>
<dbReference type="InParanoid" id="D6U8N3"/>
<proteinExistence type="predicted"/>
<organism evidence="3 4">
    <name type="scientific">Ktedonobacter racemifer DSM 44963</name>
    <dbReference type="NCBI Taxonomy" id="485913"/>
    <lineage>
        <taxon>Bacteria</taxon>
        <taxon>Bacillati</taxon>
        <taxon>Chloroflexota</taxon>
        <taxon>Ktedonobacteria</taxon>
        <taxon>Ktedonobacterales</taxon>
        <taxon>Ktedonobacteraceae</taxon>
        <taxon>Ktedonobacter</taxon>
    </lineage>
</organism>
<feature type="transmembrane region" description="Helical" evidence="1">
    <location>
        <begin position="186"/>
        <end position="205"/>
    </location>
</feature>
<feature type="transmembrane region" description="Helical" evidence="1">
    <location>
        <begin position="265"/>
        <end position="283"/>
    </location>
</feature>
<dbReference type="AlphaFoldDB" id="D6U8N3"/>
<evidence type="ECO:0008006" key="5">
    <source>
        <dbReference type="Google" id="ProtNLM"/>
    </source>
</evidence>
<feature type="transmembrane region" description="Helical" evidence="1">
    <location>
        <begin position="241"/>
        <end position="259"/>
    </location>
</feature>
<feature type="chain" id="PRO_5003088514" description="TrbL/VirB6 plasmid conjugal transfer protein" evidence="2">
    <location>
        <begin position="40"/>
        <end position="373"/>
    </location>
</feature>
<feature type="signal peptide" evidence="2">
    <location>
        <begin position="1"/>
        <end position="39"/>
    </location>
</feature>
<gene>
    <name evidence="3" type="ORF">Krac_0071</name>
</gene>
<dbReference type="Proteomes" id="UP000004508">
    <property type="component" value="Unassembled WGS sequence"/>
</dbReference>
<dbReference type="EMBL" id="ADVG01000006">
    <property type="protein sequence ID" value="EFH79593.1"/>
    <property type="molecule type" value="Genomic_DNA"/>
</dbReference>
<reference evidence="3 4" key="1">
    <citation type="journal article" date="2011" name="Stand. Genomic Sci.">
        <title>Non-contiguous finished genome sequence and contextual data of the filamentous soil bacterium Ktedonobacter racemifer type strain (SOSP1-21).</title>
        <authorList>
            <person name="Chang Y.J."/>
            <person name="Land M."/>
            <person name="Hauser L."/>
            <person name="Chertkov O."/>
            <person name="Del Rio T.G."/>
            <person name="Nolan M."/>
            <person name="Copeland A."/>
            <person name="Tice H."/>
            <person name="Cheng J.F."/>
            <person name="Lucas S."/>
            <person name="Han C."/>
            <person name="Goodwin L."/>
            <person name="Pitluck S."/>
            <person name="Ivanova N."/>
            <person name="Ovchinikova G."/>
            <person name="Pati A."/>
            <person name="Chen A."/>
            <person name="Palaniappan K."/>
            <person name="Mavromatis K."/>
            <person name="Liolios K."/>
            <person name="Brettin T."/>
            <person name="Fiebig A."/>
            <person name="Rohde M."/>
            <person name="Abt B."/>
            <person name="Goker M."/>
            <person name="Detter J.C."/>
            <person name="Woyke T."/>
            <person name="Bristow J."/>
            <person name="Eisen J.A."/>
            <person name="Markowitz V."/>
            <person name="Hugenholtz P."/>
            <person name="Kyrpides N.C."/>
            <person name="Klenk H.P."/>
            <person name="Lapidus A."/>
        </authorList>
    </citation>
    <scope>NUCLEOTIDE SEQUENCE [LARGE SCALE GENOMIC DNA]</scope>
    <source>
        <strain evidence="4">DSM 44963</strain>
    </source>
</reference>
<evidence type="ECO:0000256" key="1">
    <source>
        <dbReference type="SAM" id="Phobius"/>
    </source>
</evidence>
<feature type="transmembrane region" description="Helical" evidence="1">
    <location>
        <begin position="295"/>
        <end position="315"/>
    </location>
</feature>
<keyword evidence="1" id="KW-0812">Transmembrane</keyword>
<keyword evidence="1" id="KW-0472">Membrane</keyword>
<feature type="transmembrane region" description="Helical" evidence="1">
    <location>
        <begin position="327"/>
        <end position="344"/>
    </location>
</feature>